<dbReference type="AlphaFoldDB" id="A0A7S4LIB2"/>
<name>A0A7S4LIB2_9EUGL</name>
<organism evidence="1">
    <name type="scientific">Eutreptiella gymnastica</name>
    <dbReference type="NCBI Taxonomy" id="73025"/>
    <lineage>
        <taxon>Eukaryota</taxon>
        <taxon>Discoba</taxon>
        <taxon>Euglenozoa</taxon>
        <taxon>Euglenida</taxon>
        <taxon>Spirocuta</taxon>
        <taxon>Euglenophyceae</taxon>
        <taxon>Eutreptiales</taxon>
        <taxon>Eutreptiaceae</taxon>
        <taxon>Eutreptiella</taxon>
    </lineage>
</organism>
<sequence length="110" mass="12470">MHKCTPEPTAVLSRSGIHFKTELLGFVQNTEVSGDWKQTSGNNICGQLRWGKSSLLQLGMSTTGFCLLQRNSSSRTNAREHQNDSKRTHHGMLLLKHIHFTPEHNKIEFI</sequence>
<reference evidence="1" key="1">
    <citation type="submission" date="2021-01" db="EMBL/GenBank/DDBJ databases">
        <authorList>
            <person name="Corre E."/>
            <person name="Pelletier E."/>
            <person name="Niang G."/>
            <person name="Scheremetjew M."/>
            <person name="Finn R."/>
            <person name="Kale V."/>
            <person name="Holt S."/>
            <person name="Cochrane G."/>
            <person name="Meng A."/>
            <person name="Brown T."/>
            <person name="Cohen L."/>
        </authorList>
    </citation>
    <scope>NUCLEOTIDE SEQUENCE</scope>
    <source>
        <strain evidence="1">CCMP1594</strain>
    </source>
</reference>
<dbReference type="EMBL" id="HBJA01122698">
    <property type="protein sequence ID" value="CAE0830986.1"/>
    <property type="molecule type" value="Transcribed_RNA"/>
</dbReference>
<gene>
    <name evidence="1" type="ORF">EGYM00163_LOCUS42268</name>
</gene>
<protein>
    <submittedName>
        <fullName evidence="1">Uncharacterized protein</fullName>
    </submittedName>
</protein>
<accession>A0A7S4LIB2</accession>
<proteinExistence type="predicted"/>
<evidence type="ECO:0000313" key="1">
    <source>
        <dbReference type="EMBL" id="CAE0830986.1"/>
    </source>
</evidence>